<reference evidence="1" key="1">
    <citation type="submission" date="2022-11" db="EMBL/GenBank/DDBJ databases">
        <title>beta-Carotene-producing bacterium, Jeongeuplla avenae sp. nov., alleviates the salt stress of Arabidopsis seedlings.</title>
        <authorList>
            <person name="Jiang L."/>
            <person name="Lee J."/>
        </authorList>
    </citation>
    <scope>NUCLEOTIDE SEQUENCE</scope>
    <source>
        <strain evidence="1">DY_R2A_6</strain>
    </source>
</reference>
<dbReference type="EMBL" id="CP113520">
    <property type="protein sequence ID" value="WAJ27011.1"/>
    <property type="molecule type" value="Genomic_DNA"/>
</dbReference>
<gene>
    <name evidence="1" type="ORF">OXU80_19390</name>
</gene>
<sequence>MTRDRSNTIRGEQQDEKRLLSTEEIVKRPFEPDPDALPTRFRLDDLGRATN</sequence>
<name>A0ACD4NJQ9_9HYPH</name>
<dbReference type="Proteomes" id="UP001163223">
    <property type="component" value="Chromosome"/>
</dbReference>
<organism evidence="1 2">
    <name type="scientific">Antarcticirhabdus aurantiaca</name>
    <dbReference type="NCBI Taxonomy" id="2606717"/>
    <lineage>
        <taxon>Bacteria</taxon>
        <taxon>Pseudomonadati</taxon>
        <taxon>Pseudomonadota</taxon>
        <taxon>Alphaproteobacteria</taxon>
        <taxon>Hyphomicrobiales</taxon>
        <taxon>Aurantimonadaceae</taxon>
        <taxon>Antarcticirhabdus</taxon>
    </lineage>
</organism>
<keyword evidence="2" id="KW-1185">Reference proteome</keyword>
<evidence type="ECO:0000313" key="1">
    <source>
        <dbReference type="EMBL" id="WAJ27011.1"/>
    </source>
</evidence>
<evidence type="ECO:0000313" key="2">
    <source>
        <dbReference type="Proteomes" id="UP001163223"/>
    </source>
</evidence>
<protein>
    <submittedName>
        <fullName evidence="1">Uncharacterized protein</fullName>
    </submittedName>
</protein>
<proteinExistence type="predicted"/>
<accession>A0ACD4NJQ9</accession>